<dbReference type="OrthoDB" id="8419627at2"/>
<dbReference type="AlphaFoldDB" id="A0A1Y0EI11"/>
<evidence type="ECO:0000313" key="2">
    <source>
        <dbReference type="Proteomes" id="UP000195273"/>
    </source>
</evidence>
<accession>A0A1Y0EI11</accession>
<protein>
    <submittedName>
        <fullName evidence="1">Uncharacterized protein</fullName>
    </submittedName>
</protein>
<organism evidence="1 2">
    <name type="scientific">Yoonia vestfoldensis</name>
    <dbReference type="NCBI Taxonomy" id="245188"/>
    <lineage>
        <taxon>Bacteria</taxon>
        <taxon>Pseudomonadati</taxon>
        <taxon>Pseudomonadota</taxon>
        <taxon>Alphaproteobacteria</taxon>
        <taxon>Rhodobacterales</taxon>
        <taxon>Paracoccaceae</taxon>
        <taxon>Yoonia</taxon>
    </lineage>
</organism>
<dbReference type="RefSeq" id="WP_087212098.1">
    <property type="nucleotide sequence ID" value="NZ_CP021431.1"/>
</dbReference>
<reference evidence="1 2" key="1">
    <citation type="submission" date="2017-05" db="EMBL/GenBank/DDBJ databases">
        <title>Genome Sequence of Loktanella vestfoldensis Strain SMR4r Isolated from a Culture of the Diatom Skeletonema marinoi.</title>
        <authorList>
            <person name="Topel M."/>
            <person name="Pinder M.I.M."/>
            <person name="Johansson O.N."/>
            <person name="Kourtchenko O."/>
            <person name="Godhe A."/>
            <person name="Clarke A.K."/>
        </authorList>
    </citation>
    <scope>NUCLEOTIDE SEQUENCE [LARGE SCALE GENOMIC DNA]</scope>
    <source>
        <strain evidence="1 2">SMR4r</strain>
    </source>
</reference>
<dbReference type="KEGG" id="lvs:LOKVESSMR4R_03815"/>
<proteinExistence type="predicted"/>
<name>A0A1Y0EI11_9RHOB</name>
<dbReference type="EMBL" id="CP021431">
    <property type="protein sequence ID" value="ARU03080.1"/>
    <property type="molecule type" value="Genomic_DNA"/>
</dbReference>
<evidence type="ECO:0000313" key="1">
    <source>
        <dbReference type="EMBL" id="ARU03080.1"/>
    </source>
</evidence>
<sequence length="130" mass="13909">MLRFFDMFGRSSDLTALDAALRAAGLHPLLIPEPVKLTILQLRRKHAALTDKTMADAAQLLAYCVLEQAQFVAVNGPDAAAHADQRITAAIAGEAAFDEKLILLALHSGVISQDMAERFDIANDEPAAGV</sequence>
<keyword evidence="2" id="KW-1185">Reference proteome</keyword>
<gene>
    <name evidence="1" type="ORF">LOKVESSMR4R_03815</name>
</gene>
<dbReference type="Proteomes" id="UP000195273">
    <property type="component" value="Chromosome"/>
</dbReference>